<keyword evidence="1" id="KW-0732">Signal</keyword>
<name>A0A6J5W7D9_PRUAR</name>
<feature type="signal peptide" evidence="1">
    <location>
        <begin position="1"/>
        <end position="20"/>
    </location>
</feature>
<evidence type="ECO:0000313" key="3">
    <source>
        <dbReference type="Proteomes" id="UP000507245"/>
    </source>
</evidence>
<dbReference type="Proteomes" id="UP000507245">
    <property type="component" value="Unassembled WGS sequence"/>
</dbReference>
<dbReference type="EMBL" id="CAEKKB010000001">
    <property type="protein sequence ID" value="CAB4295785.1"/>
    <property type="molecule type" value="Genomic_DNA"/>
</dbReference>
<proteinExistence type="predicted"/>
<gene>
    <name evidence="2" type="ORF">ORAREDHAP_LOCUS7256</name>
</gene>
<evidence type="ECO:0000313" key="2">
    <source>
        <dbReference type="EMBL" id="CAB4295785.1"/>
    </source>
</evidence>
<feature type="chain" id="PRO_5026921702" evidence="1">
    <location>
        <begin position="21"/>
        <end position="89"/>
    </location>
</feature>
<reference evidence="3" key="1">
    <citation type="journal article" date="2020" name="Genome Biol.">
        <title>Gamete binning: chromosome-level and haplotype-resolved genome assembly enabled by high-throughput single-cell sequencing of gamete genomes.</title>
        <authorList>
            <person name="Campoy J.A."/>
            <person name="Sun H."/>
            <person name="Goel M."/>
            <person name="Jiao W.-B."/>
            <person name="Folz-Donahue K."/>
            <person name="Wang N."/>
            <person name="Rubio M."/>
            <person name="Liu C."/>
            <person name="Kukat C."/>
            <person name="Ruiz D."/>
            <person name="Huettel B."/>
            <person name="Schneeberger K."/>
        </authorList>
    </citation>
    <scope>NUCLEOTIDE SEQUENCE [LARGE SCALE GENOMIC DNA]</scope>
    <source>
        <strain evidence="3">cv. Rojo Pasion</strain>
    </source>
</reference>
<sequence length="89" mass="9929">MWVGGQLGMGWICMWGQGLGMEGLGVRLRNFRGPGGAGNWRIHIGARRCGCTSPLLEKALVVKWILDYEKVKDEIPAPQYYQDTHLVNA</sequence>
<evidence type="ECO:0000256" key="1">
    <source>
        <dbReference type="SAM" id="SignalP"/>
    </source>
</evidence>
<protein>
    <submittedName>
        <fullName evidence="2">Uncharacterized protein</fullName>
    </submittedName>
</protein>
<keyword evidence="3" id="KW-1185">Reference proteome</keyword>
<accession>A0A6J5W7D9</accession>
<dbReference type="AlphaFoldDB" id="A0A6J5W7D9"/>
<organism evidence="2 3">
    <name type="scientific">Prunus armeniaca</name>
    <name type="common">Apricot</name>
    <name type="synonym">Armeniaca vulgaris</name>
    <dbReference type="NCBI Taxonomy" id="36596"/>
    <lineage>
        <taxon>Eukaryota</taxon>
        <taxon>Viridiplantae</taxon>
        <taxon>Streptophyta</taxon>
        <taxon>Embryophyta</taxon>
        <taxon>Tracheophyta</taxon>
        <taxon>Spermatophyta</taxon>
        <taxon>Magnoliopsida</taxon>
        <taxon>eudicotyledons</taxon>
        <taxon>Gunneridae</taxon>
        <taxon>Pentapetalae</taxon>
        <taxon>rosids</taxon>
        <taxon>fabids</taxon>
        <taxon>Rosales</taxon>
        <taxon>Rosaceae</taxon>
        <taxon>Amygdaloideae</taxon>
        <taxon>Amygdaleae</taxon>
        <taxon>Prunus</taxon>
    </lineage>
</organism>